<keyword evidence="9" id="KW-1185">Reference proteome</keyword>
<keyword evidence="4" id="KW-0862">Zinc</keyword>
<dbReference type="InterPro" id="IPR001818">
    <property type="entry name" value="Pept_M10_metallopeptidase"/>
</dbReference>
<dbReference type="Gene3D" id="1.10.238.10">
    <property type="entry name" value="EF-hand"/>
    <property type="match status" value="1"/>
</dbReference>
<dbReference type="SUPFAM" id="SSF47473">
    <property type="entry name" value="EF-hand"/>
    <property type="match status" value="1"/>
</dbReference>
<dbReference type="InterPro" id="IPR002105">
    <property type="entry name" value="Dockerin_1_rpt"/>
</dbReference>
<dbReference type="PANTHER" id="PTHR10201:SF323">
    <property type="entry name" value="MATRIX METALLOPROTEINASE-21"/>
    <property type="match status" value="1"/>
</dbReference>
<evidence type="ECO:0000313" key="8">
    <source>
        <dbReference type="EMBL" id="MCC9642853.1"/>
    </source>
</evidence>
<dbReference type="EC" id="3.4.24.-" evidence="8"/>
<dbReference type="InterPro" id="IPR011992">
    <property type="entry name" value="EF-hand-dom_pair"/>
</dbReference>
<dbReference type="SUPFAM" id="SSF63446">
    <property type="entry name" value="Type I dockerin domain"/>
    <property type="match status" value="1"/>
</dbReference>
<dbReference type="EMBL" id="JAJKFW010000022">
    <property type="protein sequence ID" value="MCC9642853.1"/>
    <property type="molecule type" value="Genomic_DNA"/>
</dbReference>
<evidence type="ECO:0000313" key="9">
    <source>
        <dbReference type="Proteomes" id="UP001430306"/>
    </source>
</evidence>
<evidence type="ECO:0000256" key="3">
    <source>
        <dbReference type="ARBA" id="ARBA00022801"/>
    </source>
</evidence>
<comment type="caution">
    <text evidence="8">The sequence shown here is derived from an EMBL/GenBank/DDBJ whole genome shotgun (WGS) entry which is preliminary data.</text>
</comment>
<dbReference type="InterPro" id="IPR021190">
    <property type="entry name" value="Pept_M10A"/>
</dbReference>
<dbReference type="InterPro" id="IPR002048">
    <property type="entry name" value="EF_hand_dom"/>
</dbReference>
<dbReference type="GO" id="GO:0008237">
    <property type="term" value="F:metallopeptidase activity"/>
    <property type="evidence" value="ECO:0007669"/>
    <property type="project" value="UniProtKB-KW"/>
</dbReference>
<feature type="region of interest" description="Disordered" evidence="6">
    <location>
        <begin position="348"/>
        <end position="436"/>
    </location>
</feature>
<name>A0ABS8NJ77_9BACT</name>
<dbReference type="Gene3D" id="1.10.1330.10">
    <property type="entry name" value="Dockerin domain"/>
    <property type="match status" value="1"/>
</dbReference>
<proteinExistence type="predicted"/>
<dbReference type="Pfam" id="PF00413">
    <property type="entry name" value="Peptidase_M10"/>
    <property type="match status" value="1"/>
</dbReference>
<evidence type="ECO:0000256" key="6">
    <source>
        <dbReference type="SAM" id="MobiDB-lite"/>
    </source>
</evidence>
<feature type="domain" description="EF-hand" evidence="7">
    <location>
        <begin position="528"/>
        <end position="563"/>
    </location>
</feature>
<dbReference type="PROSITE" id="PS50222">
    <property type="entry name" value="EF_HAND_2"/>
    <property type="match status" value="1"/>
</dbReference>
<evidence type="ECO:0000256" key="4">
    <source>
        <dbReference type="ARBA" id="ARBA00022833"/>
    </source>
</evidence>
<keyword evidence="5 8" id="KW-0482">Metalloprotease</keyword>
<dbReference type="SMART" id="SM00235">
    <property type="entry name" value="ZnMc"/>
    <property type="match status" value="1"/>
</dbReference>
<feature type="region of interest" description="Disordered" evidence="6">
    <location>
        <begin position="191"/>
        <end position="252"/>
    </location>
</feature>
<gene>
    <name evidence="8" type="ORF">LOC71_11250</name>
</gene>
<organism evidence="8 9">
    <name type="scientific">Rhodopirellula halodulae</name>
    <dbReference type="NCBI Taxonomy" id="2894198"/>
    <lineage>
        <taxon>Bacteria</taxon>
        <taxon>Pseudomonadati</taxon>
        <taxon>Planctomycetota</taxon>
        <taxon>Planctomycetia</taxon>
        <taxon>Pirellulales</taxon>
        <taxon>Pirellulaceae</taxon>
        <taxon>Rhodopirellula</taxon>
    </lineage>
</organism>
<reference evidence="8" key="1">
    <citation type="submission" date="2021-11" db="EMBL/GenBank/DDBJ databases">
        <title>Genome sequence.</title>
        <authorList>
            <person name="Sun Q."/>
        </authorList>
    </citation>
    <scope>NUCLEOTIDE SEQUENCE</scope>
    <source>
        <strain evidence="8">JC740</strain>
    </source>
</reference>
<evidence type="ECO:0000259" key="7">
    <source>
        <dbReference type="PROSITE" id="PS50222"/>
    </source>
</evidence>
<keyword evidence="1" id="KW-0645">Protease</keyword>
<accession>A0ABS8NJ77</accession>
<dbReference type="Proteomes" id="UP001430306">
    <property type="component" value="Unassembled WGS sequence"/>
</dbReference>
<protein>
    <submittedName>
        <fullName evidence="8">Matrixin family metalloprotease</fullName>
        <ecNumber evidence="8">3.4.24.-</ecNumber>
    </submittedName>
</protein>
<dbReference type="PANTHER" id="PTHR10201">
    <property type="entry name" value="MATRIX METALLOPROTEINASE"/>
    <property type="match status" value="1"/>
</dbReference>
<keyword evidence="2" id="KW-0479">Metal-binding</keyword>
<dbReference type="InterPro" id="IPR036439">
    <property type="entry name" value="Dockerin_dom_sf"/>
</dbReference>
<dbReference type="RefSeq" id="WP_230273804.1">
    <property type="nucleotide sequence ID" value="NZ_JAJKFW010000022.1"/>
</dbReference>
<dbReference type="InterPro" id="IPR006026">
    <property type="entry name" value="Peptidase_Metallo"/>
</dbReference>
<evidence type="ECO:0000256" key="5">
    <source>
        <dbReference type="ARBA" id="ARBA00023049"/>
    </source>
</evidence>
<evidence type="ECO:0000256" key="1">
    <source>
        <dbReference type="ARBA" id="ARBA00022670"/>
    </source>
</evidence>
<sequence length="599" mass="66123">MPQRHKLSRRLSIQSLENRRVLAASLGWDGPGLGSADLTYTINGSPDSLSQEETNAAIRTALDAWAEVVDISFTQTDQVGLNDSLDISFTQLDGTAGTLAQAYFPDDVNPARIAGDIQFDLAENWEVGNSQGGSAFDLVWVAVHEIGHALGLEHLEEQESILAPFVSANQFFTELDSSDIAAITQLYAEADPTQVETDDTLDTTTPDDELDNGEPDNDELDDSDDDDSGTVDDVDDDTPLPDDSSDNDEPTNQRRRFYWSWWTTNRFRGRFAGRLDAEWSFTNYVSPTDVNQDNSTSALDALMIINVLNQTSGEDLTNEDFSGLCDVNGDGDISSIDALMVINAMNESATETPTDSDEVTIEETDASDETMVDEPSDTVDEEASIDEGGLLDEDADEEDTVVIELDDPELDDPELDEADDPIAEDPADEDDAQEERKFQRHRHGLFRAGIFRGDVESLLERLDDNDDGSLTEDETPEHLWNKLIEADADLDADGVLTTTELAETFLGFRQEKFDRHDADGDGLITESEVRDRIWAKISEADADEDGGVSFEELEAFRQERLATEDTSADTIAATFQRIDSVFASMGRPANRGQAHRLRR</sequence>
<dbReference type="InterPro" id="IPR024079">
    <property type="entry name" value="MetalloPept_cat_dom_sf"/>
</dbReference>
<feature type="compositionally biased region" description="Acidic residues" evidence="6">
    <location>
        <begin position="196"/>
        <end position="249"/>
    </location>
</feature>
<keyword evidence="3 8" id="KW-0378">Hydrolase</keyword>
<dbReference type="PRINTS" id="PR00138">
    <property type="entry name" value="MATRIXIN"/>
</dbReference>
<evidence type="ECO:0000256" key="2">
    <source>
        <dbReference type="ARBA" id="ARBA00022723"/>
    </source>
</evidence>
<feature type="compositionally biased region" description="Acidic residues" evidence="6">
    <location>
        <begin position="354"/>
        <end position="433"/>
    </location>
</feature>
<dbReference type="Gene3D" id="3.40.390.10">
    <property type="entry name" value="Collagenase (Catalytic Domain)"/>
    <property type="match status" value="1"/>
</dbReference>
<dbReference type="Pfam" id="PF00404">
    <property type="entry name" value="Dockerin_1"/>
    <property type="match status" value="1"/>
</dbReference>
<dbReference type="SUPFAM" id="SSF55486">
    <property type="entry name" value="Metalloproteases ('zincins'), catalytic domain"/>
    <property type="match status" value="1"/>
</dbReference>